<dbReference type="InterPro" id="IPR038765">
    <property type="entry name" value="Papain-like_cys_pep_sf"/>
</dbReference>
<dbReference type="InterPro" id="IPR052557">
    <property type="entry name" value="CAP/Cytokinesis_protein"/>
</dbReference>
<dbReference type="FunCoup" id="C5DPE3">
    <property type="interactions" value="80"/>
</dbReference>
<dbReference type="InParanoid" id="C5DPE3"/>
<dbReference type="SMART" id="SM00460">
    <property type="entry name" value="TGc"/>
    <property type="match status" value="1"/>
</dbReference>
<evidence type="ECO:0000259" key="4">
    <source>
        <dbReference type="PROSITE" id="PS50002"/>
    </source>
</evidence>
<organism evidence="5 6">
    <name type="scientific">Zygosaccharomyces rouxii (strain ATCC 2623 / CBS 732 / NBRC 1130 / NCYC 568 / NRRL Y-229)</name>
    <dbReference type="NCBI Taxonomy" id="559307"/>
    <lineage>
        <taxon>Eukaryota</taxon>
        <taxon>Fungi</taxon>
        <taxon>Dikarya</taxon>
        <taxon>Ascomycota</taxon>
        <taxon>Saccharomycotina</taxon>
        <taxon>Saccharomycetes</taxon>
        <taxon>Saccharomycetales</taxon>
        <taxon>Saccharomycetaceae</taxon>
        <taxon>Zygosaccharomyces</taxon>
    </lineage>
</organism>
<dbReference type="Pfam" id="PF24584">
    <property type="entry name" value="Ig_CYK3_C"/>
    <property type="match status" value="1"/>
</dbReference>
<feature type="compositionally biased region" description="Low complexity" evidence="3">
    <location>
        <begin position="114"/>
        <end position="131"/>
    </location>
</feature>
<dbReference type="AlphaFoldDB" id="C5DPE3"/>
<protein>
    <submittedName>
        <fullName evidence="5">ZYRO0A02662p</fullName>
    </submittedName>
</protein>
<keyword evidence="1 2" id="KW-0728">SH3 domain</keyword>
<dbReference type="GO" id="GO:0140278">
    <property type="term" value="P:mitotic division septum assembly"/>
    <property type="evidence" value="ECO:0007669"/>
    <property type="project" value="TreeGrafter"/>
</dbReference>
<sequence length="886" mass="99979">MSVSIQVPPLPFKVKARYGWSGQTKGDLGFLEGDVMEVTRITGDWFYGRLLRNKKCSGYFPNNFVNILQERLNRNQEAKKKEVMSQPPPPPPQESSRKVGIPPIPARSTEEGSPRSSRSSRSSKSSDGSLRAIAKRQQQQQEAANVRHLRSRGYHAYSSPTLPTVSPSGHEALSAKMYRIPESTSRRYEGESDFLPELPPIPISPRTDLHRRPKLPPSLKSKSAADLYAVGTSKDSFDYFQEHKNFYDGYHPSSSSSFTNDTTSMDLFSDAQYLENSALSSENSYAIMSDFSATSAGSFARHKFAQSFEDSLERSQNATGSGSLNDSGNGKMGGVLRRMVKKGSGSPVSDVPGSPVSGEYPKLPDLKSLVVNSTRSDARDWLTVKTHLNRSRSLTKHEKHPRYMRALEMHRDLVLHPQDAIYNGLNTNEVKAHGQPGIVDIELAGLNLEYIDNMTRKRCIKDGSMRLDDWAQTTFSARYATPVEKLRGIYVFCTEMFGLVDDNGCTDFSRQPSHLDRILYQKHCTPYQLTCLFKRLCNSLGITCEVVIGFLKTPISKTHEFKYNHCWLRVLANKEWRFIDVILGNVSNPVHEFVNNKRITRAENRYFLVEPLEFIYTHVPAKESEQHIVPSIDQLSALYLPLVFPSFFRNGLKLYKFSTALAYLEDSEIYECSIEIPSDIEVFASVVIPAENSKLAKASRKMDLALTQVKRHRVDSSRRIAVVKAILPPGVKEGALYIHSGLRGSQTTLANVHPLSMMVSLQHEGEEMKYEFVVRRPSENVQKVEMYVVEPQNKYLFVNNEYSFEIIQQPFDGILYNPSGINKNCKQPLALKSPSGKIYELKKNDPHFAFGTWKFNVVLKETGVWTGLVLADSGMGWCSFAEWLCI</sequence>
<dbReference type="GO" id="GO:0110085">
    <property type="term" value="C:mitotic actomyosin contractile ring"/>
    <property type="evidence" value="ECO:0007669"/>
    <property type="project" value="TreeGrafter"/>
</dbReference>
<dbReference type="EMBL" id="CU928173">
    <property type="protein sequence ID" value="CAR25554.1"/>
    <property type="molecule type" value="Genomic_DNA"/>
</dbReference>
<feature type="region of interest" description="Disordered" evidence="3">
    <location>
        <begin position="311"/>
        <end position="334"/>
    </location>
</feature>
<feature type="domain" description="SH3" evidence="4">
    <location>
        <begin position="9"/>
        <end position="70"/>
    </location>
</feature>
<dbReference type="InterPro" id="IPR036028">
    <property type="entry name" value="SH3-like_dom_sf"/>
</dbReference>
<feature type="compositionally biased region" description="Polar residues" evidence="3">
    <location>
        <begin position="314"/>
        <end position="328"/>
    </location>
</feature>
<dbReference type="InterPro" id="IPR002931">
    <property type="entry name" value="Transglutaminase-like"/>
</dbReference>
<dbReference type="Gene3D" id="2.30.30.40">
    <property type="entry name" value="SH3 Domains"/>
    <property type="match status" value="1"/>
</dbReference>
<dbReference type="PANTHER" id="PTHR46333:SF2">
    <property type="entry name" value="CYTOKINESIS PROTEIN 3"/>
    <property type="match status" value="1"/>
</dbReference>
<dbReference type="Proteomes" id="UP000008536">
    <property type="component" value="Chromosome A"/>
</dbReference>
<proteinExistence type="predicted"/>
<dbReference type="InterPro" id="IPR001452">
    <property type="entry name" value="SH3_domain"/>
</dbReference>
<feature type="region of interest" description="Disordered" evidence="3">
    <location>
        <begin position="188"/>
        <end position="220"/>
    </location>
</feature>
<evidence type="ECO:0000313" key="6">
    <source>
        <dbReference type="Proteomes" id="UP000008536"/>
    </source>
</evidence>
<keyword evidence="6" id="KW-1185">Reference proteome</keyword>
<dbReference type="InterPro" id="IPR056409">
    <property type="entry name" value="Ig_CYK3_C"/>
</dbReference>
<dbReference type="PROSITE" id="PS50002">
    <property type="entry name" value="SH3"/>
    <property type="match status" value="1"/>
</dbReference>
<reference evidence="5 6" key="1">
    <citation type="journal article" date="2009" name="Genome Res.">
        <title>Comparative genomics of protoploid Saccharomycetaceae.</title>
        <authorList>
            <consortium name="The Genolevures Consortium"/>
            <person name="Souciet J.-L."/>
            <person name="Dujon B."/>
            <person name="Gaillardin C."/>
            <person name="Johnston M."/>
            <person name="Baret P.V."/>
            <person name="Cliften P."/>
            <person name="Sherman D.J."/>
            <person name="Weissenbach J."/>
            <person name="Westhof E."/>
            <person name="Wincker P."/>
            <person name="Jubin C."/>
            <person name="Poulain J."/>
            <person name="Barbe V."/>
            <person name="Segurens B."/>
            <person name="Artiguenave F."/>
            <person name="Anthouard V."/>
            <person name="Vacherie B."/>
            <person name="Val M.-E."/>
            <person name="Fulton R.S."/>
            <person name="Minx P."/>
            <person name="Wilson R."/>
            <person name="Durrens P."/>
            <person name="Jean G."/>
            <person name="Marck C."/>
            <person name="Martin T."/>
            <person name="Nikolski M."/>
            <person name="Rolland T."/>
            <person name="Seret M.-L."/>
            <person name="Casaregola S."/>
            <person name="Despons L."/>
            <person name="Fairhead C."/>
            <person name="Fischer G."/>
            <person name="Lafontaine I."/>
            <person name="Leh V."/>
            <person name="Lemaire M."/>
            <person name="de Montigny J."/>
            <person name="Neuveglise C."/>
            <person name="Thierry A."/>
            <person name="Blanc-Lenfle I."/>
            <person name="Bleykasten C."/>
            <person name="Diffels J."/>
            <person name="Fritsch E."/>
            <person name="Frangeul L."/>
            <person name="Goeffon A."/>
            <person name="Jauniaux N."/>
            <person name="Kachouri-Lafond R."/>
            <person name="Payen C."/>
            <person name="Potier S."/>
            <person name="Pribylova L."/>
            <person name="Ozanne C."/>
            <person name="Richard G.-F."/>
            <person name="Sacerdot C."/>
            <person name="Straub M.-L."/>
            <person name="Talla E."/>
        </authorList>
    </citation>
    <scope>NUCLEOTIDE SEQUENCE [LARGE SCALE GENOMIC DNA]</scope>
    <source>
        <strain evidence="5 6">ATCC 2623 / CBS 732 / BCRC 21506 / NBRC 1130 / NCYC 568 / NRRL Y-229</strain>
    </source>
</reference>
<evidence type="ECO:0000256" key="3">
    <source>
        <dbReference type="SAM" id="MobiDB-lite"/>
    </source>
</evidence>
<dbReference type="SUPFAM" id="SSF54001">
    <property type="entry name" value="Cysteine proteinases"/>
    <property type="match status" value="1"/>
</dbReference>
<dbReference type="HOGENOM" id="CLU_008674_1_0_1"/>
<name>C5DPE3_ZYGRC</name>
<feature type="region of interest" description="Disordered" evidence="3">
    <location>
        <begin position="77"/>
        <end position="147"/>
    </location>
</feature>
<evidence type="ECO:0000256" key="1">
    <source>
        <dbReference type="ARBA" id="ARBA00022443"/>
    </source>
</evidence>
<dbReference type="SUPFAM" id="SSF50044">
    <property type="entry name" value="SH3-domain"/>
    <property type="match status" value="1"/>
</dbReference>
<dbReference type="STRING" id="559307.C5DPE3"/>
<dbReference type="PANTHER" id="PTHR46333">
    <property type="entry name" value="CYTOKINESIS PROTEIN 3"/>
    <property type="match status" value="1"/>
</dbReference>
<accession>C5DPE3</accession>
<evidence type="ECO:0000313" key="5">
    <source>
        <dbReference type="EMBL" id="CAR25554.1"/>
    </source>
</evidence>
<gene>
    <name evidence="5" type="ordered locus">ZYRO0A02662g</name>
</gene>
<evidence type="ECO:0000256" key="2">
    <source>
        <dbReference type="PROSITE-ProRule" id="PRU00192"/>
    </source>
</evidence>
<dbReference type="KEGG" id="zro:ZYRO0A02662g"/>
<dbReference type="SMART" id="SM00326">
    <property type="entry name" value="SH3"/>
    <property type="match status" value="1"/>
</dbReference>